<proteinExistence type="predicted"/>
<dbReference type="PANTHER" id="PTHR10948:SF23">
    <property type="entry name" value="TRANSPOSASE INSI FOR INSERTION SEQUENCE ELEMENT IS30A-RELATED"/>
    <property type="match status" value="1"/>
</dbReference>
<dbReference type="GO" id="GO:0006310">
    <property type="term" value="P:DNA recombination"/>
    <property type="evidence" value="ECO:0007669"/>
    <property type="project" value="UniProtKB-KW"/>
</dbReference>
<dbReference type="InterPro" id="IPR001584">
    <property type="entry name" value="Integrase_cat-core"/>
</dbReference>
<dbReference type="InterPro" id="IPR053392">
    <property type="entry name" value="Transposase_IS30-like"/>
</dbReference>
<organism evidence="3 4">
    <name type="scientific">Weissella paramesenteroides ATCC 33313</name>
    <dbReference type="NCBI Taxonomy" id="585506"/>
    <lineage>
        <taxon>Bacteria</taxon>
        <taxon>Bacillati</taxon>
        <taxon>Bacillota</taxon>
        <taxon>Bacilli</taxon>
        <taxon>Lactobacillales</taxon>
        <taxon>Lactobacillaceae</taxon>
        <taxon>Weissella</taxon>
    </lineage>
</organism>
<dbReference type="Pfam" id="PF00665">
    <property type="entry name" value="rve"/>
    <property type="match status" value="1"/>
</dbReference>
<protein>
    <submittedName>
        <fullName evidence="3">Integrase core domain protein</fullName>
    </submittedName>
</protein>
<dbReference type="GO" id="GO:0003676">
    <property type="term" value="F:nucleic acid binding"/>
    <property type="evidence" value="ECO:0007669"/>
    <property type="project" value="InterPro"/>
</dbReference>
<dbReference type="Pfam" id="PF13936">
    <property type="entry name" value="HTH_38"/>
    <property type="match status" value="1"/>
</dbReference>
<name>C5RBT1_WEIPA</name>
<dbReference type="InterPro" id="IPR012337">
    <property type="entry name" value="RNaseH-like_sf"/>
</dbReference>
<evidence type="ECO:0000259" key="2">
    <source>
        <dbReference type="PROSITE" id="PS50994"/>
    </source>
</evidence>
<sequence>MSSNDNSNSSNNSVIGVILLIIIEINHENSLKKYDLKGRSNVMSQSISYEERIKIELLIKEGYSLIRIAERLNRNRSSITREIRRGTADNKKDNLRYPTKLLKSMYRARDAQFRAQNRRHHAGRPSSLTNYKKQVLQTEIQQHHFTPGQVVAKHRRLFSNTTVIYTWINQNKIPGLSNQDLPMQGKRYRRNINRALNKYRRPLTKKYQRRYRSFRPLVTPEEVGQYIGQRRSINERPASINQRRTFGHWEMDGVESKNHQGSLLITFVERKTRYQVAIKAKSKSALEIVRVLSQFKHQYGRYVKSITCDNGHEFVNSRVVKFILCYLGDLYVANTYAPYERATNERTNRNLRARWYFPKGTLFSDVTQQQVNQVINEINSKPLTHAVKSQKSPNYLFKRATRRLQVTA</sequence>
<dbReference type="GO" id="GO:0005829">
    <property type="term" value="C:cytosol"/>
    <property type="evidence" value="ECO:0007669"/>
    <property type="project" value="TreeGrafter"/>
</dbReference>
<comment type="caution">
    <text evidence="3">The sequence shown here is derived from an EMBL/GenBank/DDBJ whole genome shotgun (WGS) entry which is preliminary data.</text>
</comment>
<dbReference type="InterPro" id="IPR051917">
    <property type="entry name" value="Transposase-Integrase"/>
</dbReference>
<dbReference type="Gene3D" id="3.30.420.10">
    <property type="entry name" value="Ribonuclease H-like superfamily/Ribonuclease H"/>
    <property type="match status" value="1"/>
</dbReference>
<dbReference type="GO" id="GO:0032196">
    <property type="term" value="P:transposition"/>
    <property type="evidence" value="ECO:0007669"/>
    <property type="project" value="TreeGrafter"/>
</dbReference>
<dbReference type="SUPFAM" id="SSF53098">
    <property type="entry name" value="Ribonuclease H-like"/>
    <property type="match status" value="1"/>
</dbReference>
<dbReference type="NCBIfam" id="NF033563">
    <property type="entry name" value="transpos_IS30"/>
    <property type="match status" value="1"/>
</dbReference>
<feature type="domain" description="Integrase catalytic" evidence="2">
    <location>
        <begin position="233"/>
        <end position="401"/>
    </location>
</feature>
<evidence type="ECO:0000256" key="1">
    <source>
        <dbReference type="ARBA" id="ARBA00023172"/>
    </source>
</evidence>
<dbReference type="AlphaFoldDB" id="C5RBT1"/>
<dbReference type="Proteomes" id="UP000004528">
    <property type="component" value="Unassembled WGS sequence"/>
</dbReference>
<dbReference type="InterPro" id="IPR036397">
    <property type="entry name" value="RNaseH_sf"/>
</dbReference>
<dbReference type="GO" id="GO:0015074">
    <property type="term" value="P:DNA integration"/>
    <property type="evidence" value="ECO:0007669"/>
    <property type="project" value="InterPro"/>
</dbReference>
<gene>
    <name evidence="3" type="ORF">HMPREF0877_1427</name>
</gene>
<evidence type="ECO:0000313" key="4">
    <source>
        <dbReference type="Proteomes" id="UP000004528"/>
    </source>
</evidence>
<keyword evidence="4" id="KW-1185">Reference proteome</keyword>
<dbReference type="eggNOG" id="COG2826">
    <property type="taxonomic scope" value="Bacteria"/>
</dbReference>
<dbReference type="PANTHER" id="PTHR10948">
    <property type="entry name" value="TRANSPOSASE"/>
    <property type="match status" value="1"/>
</dbReference>
<evidence type="ECO:0000313" key="3">
    <source>
        <dbReference type="EMBL" id="EER74360.1"/>
    </source>
</evidence>
<dbReference type="HOGENOM" id="CLU_035706_2_0_9"/>
<reference evidence="3 4" key="1">
    <citation type="submission" date="2009-04" db="EMBL/GenBank/DDBJ databases">
        <authorList>
            <person name="Qin X."/>
            <person name="Bachman B."/>
            <person name="Battles P."/>
            <person name="Bell A."/>
            <person name="Bess C."/>
            <person name="Bickham C."/>
            <person name="Chaboub L."/>
            <person name="Chen D."/>
            <person name="Coyle M."/>
            <person name="Deiros D.R."/>
            <person name="Dinh H."/>
            <person name="Forbes L."/>
            <person name="Fowler G."/>
            <person name="Francisco L."/>
            <person name="Fu Q."/>
            <person name="Gubbala S."/>
            <person name="Hale W."/>
            <person name="Han Y."/>
            <person name="Hemphill L."/>
            <person name="Highlander S.K."/>
            <person name="Hirani K."/>
            <person name="Hogues M."/>
            <person name="Jackson L."/>
            <person name="Jakkamsetti A."/>
            <person name="Javaid M."/>
            <person name="Jiang H."/>
            <person name="Korchina V."/>
            <person name="Kovar C."/>
            <person name="Lara F."/>
            <person name="Lee S."/>
            <person name="Mata R."/>
            <person name="Mathew T."/>
            <person name="Moen C."/>
            <person name="Morales K."/>
            <person name="Munidasa M."/>
            <person name="Nazareth L."/>
            <person name="Ngo R."/>
            <person name="Nguyen L."/>
            <person name="Okwuonu G."/>
            <person name="Ongeri F."/>
            <person name="Patil S."/>
            <person name="Petrosino J."/>
            <person name="Pham C."/>
            <person name="Pham P."/>
            <person name="Pu L.-L."/>
            <person name="Puazo M."/>
            <person name="Raj R."/>
            <person name="Reid J."/>
            <person name="Rouhana J."/>
            <person name="Saada N."/>
            <person name="Shang Y."/>
            <person name="Simmons D."/>
            <person name="Thornton R."/>
            <person name="Warren J."/>
            <person name="Weissenberger G."/>
            <person name="Zhang J."/>
            <person name="Zhang L."/>
            <person name="Zhou C."/>
            <person name="Zhu D."/>
            <person name="Muzny D."/>
            <person name="Worley K."/>
            <person name="Gibbs R."/>
        </authorList>
    </citation>
    <scope>NUCLEOTIDE SEQUENCE [LARGE SCALE GENOMIC DNA]</scope>
    <source>
        <strain evidence="3 4">ATCC 33313</strain>
    </source>
</reference>
<keyword evidence="1" id="KW-0233">DNA recombination</keyword>
<dbReference type="GO" id="GO:0004803">
    <property type="term" value="F:transposase activity"/>
    <property type="evidence" value="ECO:0007669"/>
    <property type="project" value="TreeGrafter"/>
</dbReference>
<dbReference type="EMBL" id="ACKU01000023">
    <property type="protein sequence ID" value="EER74360.1"/>
    <property type="molecule type" value="Genomic_DNA"/>
</dbReference>
<dbReference type="InterPro" id="IPR025246">
    <property type="entry name" value="IS30-like_HTH"/>
</dbReference>
<dbReference type="PROSITE" id="PS50994">
    <property type="entry name" value="INTEGRASE"/>
    <property type="match status" value="1"/>
</dbReference>
<accession>C5RBT1</accession>